<organism evidence="3 4">
    <name type="scientific">Brassica carinata</name>
    <name type="common">Ethiopian mustard</name>
    <name type="synonym">Abyssinian cabbage</name>
    <dbReference type="NCBI Taxonomy" id="52824"/>
    <lineage>
        <taxon>Eukaryota</taxon>
        <taxon>Viridiplantae</taxon>
        <taxon>Streptophyta</taxon>
        <taxon>Embryophyta</taxon>
        <taxon>Tracheophyta</taxon>
        <taxon>Spermatophyta</taxon>
        <taxon>Magnoliopsida</taxon>
        <taxon>eudicotyledons</taxon>
        <taxon>Gunneridae</taxon>
        <taxon>Pentapetalae</taxon>
        <taxon>rosids</taxon>
        <taxon>malvids</taxon>
        <taxon>Brassicales</taxon>
        <taxon>Brassicaceae</taxon>
        <taxon>Brassiceae</taxon>
        <taxon>Brassica</taxon>
    </lineage>
</organism>
<feature type="coiled-coil region" evidence="1">
    <location>
        <begin position="92"/>
        <end position="122"/>
    </location>
</feature>
<dbReference type="AlphaFoldDB" id="A0A8X8BAV4"/>
<proteinExistence type="predicted"/>
<feature type="region of interest" description="Disordered" evidence="2">
    <location>
        <begin position="242"/>
        <end position="277"/>
    </location>
</feature>
<evidence type="ECO:0000256" key="2">
    <source>
        <dbReference type="SAM" id="MobiDB-lite"/>
    </source>
</evidence>
<comment type="caution">
    <text evidence="3">The sequence shown here is derived from an EMBL/GenBank/DDBJ whole genome shotgun (WGS) entry which is preliminary data.</text>
</comment>
<dbReference type="InterPro" id="IPR040256">
    <property type="entry name" value="At4g02000-like"/>
</dbReference>
<dbReference type="EMBL" id="JAAMPC010000002">
    <property type="protein sequence ID" value="KAG2328450.1"/>
    <property type="molecule type" value="Genomic_DNA"/>
</dbReference>
<keyword evidence="1" id="KW-0175">Coiled coil</keyword>
<accession>A0A8X8BAV4</accession>
<protein>
    <recommendedName>
        <fullName evidence="5">CCHC-type domain-containing protein</fullName>
    </recommendedName>
</protein>
<sequence length="277" mass="31678">MWVHVKNVPLSMFSWQGLSFLTSPIGSPGRLHPETAQCLNLDVAKIFVNVDLTKDLPKKMNFNIQGENVMVEYAYPWLPTKCLKCDKWGHMVKACLKEKEVQKEQKEDLEEGEVEINKKENEGVEKEIENGEIAVVSLEVSDTINAKEKSKTGSKTVITQEEEDLERVKEWLTVSPGKSSRSSPTSQKGLEFGQVSILTKSRFAVLTPMEEQDELVKEAEEQIEEESLDVTREEEVIHRKMLPRESKVNHRYLKDKAGQKAQEMDPGLLNKKKPRRQ</sequence>
<evidence type="ECO:0000256" key="1">
    <source>
        <dbReference type="SAM" id="Coils"/>
    </source>
</evidence>
<evidence type="ECO:0008006" key="5">
    <source>
        <dbReference type="Google" id="ProtNLM"/>
    </source>
</evidence>
<gene>
    <name evidence="3" type="ORF">Bca52824_011178</name>
</gene>
<dbReference type="Proteomes" id="UP000886595">
    <property type="component" value="Unassembled WGS sequence"/>
</dbReference>
<evidence type="ECO:0000313" key="3">
    <source>
        <dbReference type="EMBL" id="KAG2328450.1"/>
    </source>
</evidence>
<reference evidence="3 4" key="1">
    <citation type="submission" date="2020-02" db="EMBL/GenBank/DDBJ databases">
        <authorList>
            <person name="Ma Q."/>
            <person name="Huang Y."/>
            <person name="Song X."/>
            <person name="Pei D."/>
        </authorList>
    </citation>
    <scope>NUCLEOTIDE SEQUENCE [LARGE SCALE GENOMIC DNA]</scope>
    <source>
        <strain evidence="3">Sxm20200214</strain>
        <tissue evidence="3">Leaf</tissue>
    </source>
</reference>
<name>A0A8X8BAV4_BRACI</name>
<feature type="compositionally biased region" description="Basic and acidic residues" evidence="2">
    <location>
        <begin position="242"/>
        <end position="258"/>
    </location>
</feature>
<keyword evidence="4" id="KW-1185">Reference proteome</keyword>
<dbReference type="PANTHER" id="PTHR31286:SF173">
    <property type="entry name" value="DUF4283 DOMAIN-CONTAINING PROTEIN"/>
    <property type="match status" value="1"/>
</dbReference>
<feature type="coiled-coil region" evidence="1">
    <location>
        <begin position="209"/>
        <end position="236"/>
    </location>
</feature>
<dbReference type="PANTHER" id="PTHR31286">
    <property type="entry name" value="GLYCINE-RICH CELL WALL STRUCTURAL PROTEIN 1.8-LIKE"/>
    <property type="match status" value="1"/>
</dbReference>
<evidence type="ECO:0000313" key="4">
    <source>
        <dbReference type="Proteomes" id="UP000886595"/>
    </source>
</evidence>
<dbReference type="OrthoDB" id="1931768at2759"/>